<organism evidence="1 2">
    <name type="scientific">Burkholderia thailandensis</name>
    <dbReference type="NCBI Taxonomy" id="57975"/>
    <lineage>
        <taxon>Bacteria</taxon>
        <taxon>Pseudomonadati</taxon>
        <taxon>Pseudomonadota</taxon>
        <taxon>Betaproteobacteria</taxon>
        <taxon>Burkholderiales</taxon>
        <taxon>Burkholderiaceae</taxon>
        <taxon>Burkholderia</taxon>
        <taxon>pseudomallei group</taxon>
    </lineage>
</organism>
<reference evidence="1" key="1">
    <citation type="submission" date="2018-08" db="EMBL/GenBank/DDBJ databases">
        <title>Identification of Burkholderia cepacia strains that express a Burkholderia pseudomallei-like capsular polysaccharide.</title>
        <authorList>
            <person name="Burtnick M.N."/>
            <person name="Vongsouvath M."/>
            <person name="Newton P."/>
            <person name="Wuthiekanun V."/>
            <person name="Limmathurotsakul D."/>
            <person name="Brett P.J."/>
            <person name="Chantratita N."/>
            <person name="Dance D.A."/>
        </authorList>
    </citation>
    <scope>NUCLEOTIDE SEQUENCE</scope>
    <source>
        <strain evidence="1">SBXCC001</strain>
    </source>
</reference>
<comment type="caution">
    <text evidence="1">The sequence shown here is derived from an EMBL/GenBank/DDBJ whole genome shotgun (WGS) entry which is preliminary data.</text>
</comment>
<proteinExistence type="predicted"/>
<protein>
    <submittedName>
        <fullName evidence="1">Uncharacterized protein</fullName>
    </submittedName>
</protein>
<dbReference type="EMBL" id="QXCT01000001">
    <property type="protein sequence ID" value="MDW9252255.1"/>
    <property type="molecule type" value="Genomic_DNA"/>
</dbReference>
<evidence type="ECO:0000313" key="2">
    <source>
        <dbReference type="Proteomes" id="UP001272137"/>
    </source>
</evidence>
<sequence length="49" mass="5160">MFVAVVAVAVVIDPTRGSGLLSSAIARGCAPRSIERNRAHQISPRDDAK</sequence>
<dbReference type="AlphaFoldDB" id="A0AAW9CNP2"/>
<name>A0AAW9CNP2_BURTH</name>
<evidence type="ECO:0000313" key="1">
    <source>
        <dbReference type="EMBL" id="MDW9252255.1"/>
    </source>
</evidence>
<dbReference type="Proteomes" id="UP001272137">
    <property type="component" value="Unassembled WGS sequence"/>
</dbReference>
<accession>A0AAW9CNP2</accession>
<gene>
    <name evidence="1" type="ORF">C7S16_4746</name>
</gene>